<name>A0A1D1VJK2_RAMVA</name>
<proteinExistence type="predicted"/>
<protein>
    <submittedName>
        <fullName evidence="2">Uncharacterized protein</fullName>
    </submittedName>
</protein>
<feature type="compositionally biased region" description="Basic and acidic residues" evidence="1">
    <location>
        <begin position="7"/>
        <end position="20"/>
    </location>
</feature>
<accession>A0A1D1VJK2</accession>
<organism evidence="2 3">
    <name type="scientific">Ramazzottius varieornatus</name>
    <name type="common">Water bear</name>
    <name type="synonym">Tardigrade</name>
    <dbReference type="NCBI Taxonomy" id="947166"/>
    <lineage>
        <taxon>Eukaryota</taxon>
        <taxon>Metazoa</taxon>
        <taxon>Ecdysozoa</taxon>
        <taxon>Tardigrada</taxon>
        <taxon>Eutardigrada</taxon>
        <taxon>Parachela</taxon>
        <taxon>Hypsibioidea</taxon>
        <taxon>Ramazzottiidae</taxon>
        <taxon>Ramazzottius</taxon>
    </lineage>
</organism>
<sequence>MRNHRKSAIDTDAHGLERPARGKTATTCPKFCCKAFSAGKLHAIERTWFSGSKKSPLQSPIGIRCESEGGIVQFVYSHHLTSQKSM</sequence>
<feature type="region of interest" description="Disordered" evidence="1">
    <location>
        <begin position="1"/>
        <end position="24"/>
    </location>
</feature>
<reference evidence="2 3" key="1">
    <citation type="journal article" date="2016" name="Nat. Commun.">
        <title>Extremotolerant tardigrade genome and improved radiotolerance of human cultured cells by tardigrade-unique protein.</title>
        <authorList>
            <person name="Hashimoto T."/>
            <person name="Horikawa D.D."/>
            <person name="Saito Y."/>
            <person name="Kuwahara H."/>
            <person name="Kozuka-Hata H."/>
            <person name="Shin-I T."/>
            <person name="Minakuchi Y."/>
            <person name="Ohishi K."/>
            <person name="Motoyama A."/>
            <person name="Aizu T."/>
            <person name="Enomoto A."/>
            <person name="Kondo K."/>
            <person name="Tanaka S."/>
            <person name="Hara Y."/>
            <person name="Koshikawa S."/>
            <person name="Sagara H."/>
            <person name="Miura T."/>
            <person name="Yokobori S."/>
            <person name="Miyagawa K."/>
            <person name="Suzuki Y."/>
            <person name="Kubo T."/>
            <person name="Oyama M."/>
            <person name="Kohara Y."/>
            <person name="Fujiyama A."/>
            <person name="Arakawa K."/>
            <person name="Katayama T."/>
            <person name="Toyoda A."/>
            <person name="Kunieda T."/>
        </authorList>
    </citation>
    <scope>NUCLEOTIDE SEQUENCE [LARGE SCALE GENOMIC DNA]</scope>
    <source>
        <strain evidence="2 3">YOKOZUNA-1</strain>
    </source>
</reference>
<keyword evidence="3" id="KW-1185">Reference proteome</keyword>
<evidence type="ECO:0000256" key="1">
    <source>
        <dbReference type="SAM" id="MobiDB-lite"/>
    </source>
</evidence>
<comment type="caution">
    <text evidence="2">The sequence shown here is derived from an EMBL/GenBank/DDBJ whole genome shotgun (WGS) entry which is preliminary data.</text>
</comment>
<gene>
    <name evidence="2" type="primary">RvY_12456-1</name>
    <name evidence="2" type="synonym">RvY_12456.1</name>
    <name evidence="2" type="ORF">RvY_12456</name>
</gene>
<dbReference type="EMBL" id="BDGG01000007">
    <property type="protein sequence ID" value="GAV01805.1"/>
    <property type="molecule type" value="Genomic_DNA"/>
</dbReference>
<evidence type="ECO:0000313" key="3">
    <source>
        <dbReference type="Proteomes" id="UP000186922"/>
    </source>
</evidence>
<dbReference type="Proteomes" id="UP000186922">
    <property type="component" value="Unassembled WGS sequence"/>
</dbReference>
<dbReference type="AlphaFoldDB" id="A0A1D1VJK2"/>
<evidence type="ECO:0000313" key="2">
    <source>
        <dbReference type="EMBL" id="GAV01805.1"/>
    </source>
</evidence>